<sequence>MNASDSVEGSQPPKPPRPSVRVTPMREPVPDERPRAVDVAVVLWSLCLVVLAATGALLGLDHQGLRSRLADVLSADPPGTSAEDIDSTVLITLVAGAAVGAVVLLVGLAGILQIRGRRPTGRSTLTVVGIVAAAGSIAFWIATSDALVQPTTYAPFVVAALALLGTAPLFVPAVGRWLAAAPVRR</sequence>
<accession>A0ABS2KZG8</accession>
<evidence type="ECO:0008006" key="5">
    <source>
        <dbReference type="Google" id="ProtNLM"/>
    </source>
</evidence>
<protein>
    <recommendedName>
        <fullName evidence="5">DUF2567 domain-containing protein</fullName>
    </recommendedName>
</protein>
<feature type="transmembrane region" description="Helical" evidence="2">
    <location>
        <begin position="154"/>
        <end position="179"/>
    </location>
</feature>
<gene>
    <name evidence="3" type="ORF">JOE42_004055</name>
</gene>
<feature type="transmembrane region" description="Helical" evidence="2">
    <location>
        <begin position="36"/>
        <end position="60"/>
    </location>
</feature>
<organism evidence="3 4">
    <name type="scientific">Rhodococcoides corynebacterioides</name>
    <dbReference type="NCBI Taxonomy" id="53972"/>
    <lineage>
        <taxon>Bacteria</taxon>
        <taxon>Bacillati</taxon>
        <taxon>Actinomycetota</taxon>
        <taxon>Actinomycetes</taxon>
        <taxon>Mycobacteriales</taxon>
        <taxon>Nocardiaceae</taxon>
        <taxon>Rhodococcoides</taxon>
    </lineage>
</organism>
<evidence type="ECO:0000313" key="3">
    <source>
        <dbReference type="EMBL" id="MBM7417322.1"/>
    </source>
</evidence>
<keyword evidence="2" id="KW-0812">Transmembrane</keyword>
<feature type="region of interest" description="Disordered" evidence="1">
    <location>
        <begin position="1"/>
        <end position="30"/>
    </location>
</feature>
<feature type="transmembrane region" description="Helical" evidence="2">
    <location>
        <begin position="124"/>
        <end position="142"/>
    </location>
</feature>
<dbReference type="Proteomes" id="UP000703038">
    <property type="component" value="Unassembled WGS sequence"/>
</dbReference>
<feature type="transmembrane region" description="Helical" evidence="2">
    <location>
        <begin position="89"/>
        <end position="112"/>
    </location>
</feature>
<dbReference type="EMBL" id="JAFBBK010000001">
    <property type="protein sequence ID" value="MBM7417322.1"/>
    <property type="molecule type" value="Genomic_DNA"/>
</dbReference>
<evidence type="ECO:0000313" key="4">
    <source>
        <dbReference type="Proteomes" id="UP000703038"/>
    </source>
</evidence>
<name>A0ABS2KZG8_9NOCA</name>
<evidence type="ECO:0000256" key="1">
    <source>
        <dbReference type="SAM" id="MobiDB-lite"/>
    </source>
</evidence>
<proteinExistence type="predicted"/>
<keyword evidence="2" id="KW-1133">Transmembrane helix</keyword>
<reference evidence="3 4" key="1">
    <citation type="submission" date="2021-01" db="EMBL/GenBank/DDBJ databases">
        <title>Genomics of switchgrass bacterial isolates.</title>
        <authorList>
            <person name="Shade A."/>
        </authorList>
    </citation>
    <scope>NUCLEOTIDE SEQUENCE [LARGE SCALE GENOMIC DNA]</scope>
    <source>
        <strain evidence="3 4">PvP111</strain>
    </source>
</reference>
<evidence type="ECO:0000256" key="2">
    <source>
        <dbReference type="SAM" id="Phobius"/>
    </source>
</evidence>
<dbReference type="RefSeq" id="WP_204869943.1">
    <property type="nucleotide sequence ID" value="NZ_JAFBBK010000001.1"/>
</dbReference>
<keyword evidence="2" id="KW-0472">Membrane</keyword>
<comment type="caution">
    <text evidence="3">The sequence shown here is derived from an EMBL/GenBank/DDBJ whole genome shotgun (WGS) entry which is preliminary data.</text>
</comment>
<keyword evidence="4" id="KW-1185">Reference proteome</keyword>